<sequence length="162" mass="17634">MTVAAEELTVEPVLAEDLMSSINIVDEIESVISTLDYDKTAMVSHGEHGNLWKFNYGSVEVLVKITGETDDDTFTVWSTLFSFGEASLDEPSTNHAKLMHKVLGMNWIGTLDAKFAISGNELVVTVSRPIADLSPSEISRGITLVATIADDNDEAFQEQHGS</sequence>
<dbReference type="CDD" id="cd17036">
    <property type="entry name" value="T3SC_YbjN-like_1"/>
    <property type="match status" value="1"/>
</dbReference>
<name>A0A928VQG8_9CYAN</name>
<evidence type="ECO:0000313" key="1">
    <source>
        <dbReference type="EMBL" id="MBE9032796.1"/>
    </source>
</evidence>
<dbReference type="SUPFAM" id="SSF69635">
    <property type="entry name" value="Type III secretory system chaperone-like"/>
    <property type="match status" value="1"/>
</dbReference>
<keyword evidence="2" id="KW-1185">Reference proteome</keyword>
<gene>
    <name evidence="1" type="ORF">IQ266_23955</name>
</gene>
<dbReference type="AlphaFoldDB" id="A0A928VQG8"/>
<comment type="caution">
    <text evidence="1">The sequence shown here is derived from an EMBL/GenBank/DDBJ whole genome shotgun (WGS) entry which is preliminary data.</text>
</comment>
<dbReference type="RefSeq" id="WP_264327612.1">
    <property type="nucleotide sequence ID" value="NZ_JADEXQ010000125.1"/>
</dbReference>
<dbReference type="Gene3D" id="3.30.1460.10">
    <property type="match status" value="1"/>
</dbReference>
<dbReference type="InterPro" id="IPR019660">
    <property type="entry name" value="Put_sensory_transdc_reg_YbjN"/>
</dbReference>
<dbReference type="EMBL" id="JADEXQ010000125">
    <property type="protein sequence ID" value="MBE9032796.1"/>
    <property type="molecule type" value="Genomic_DNA"/>
</dbReference>
<organism evidence="1 2">
    <name type="scientific">Romeriopsis navalis LEGE 11480</name>
    <dbReference type="NCBI Taxonomy" id="2777977"/>
    <lineage>
        <taxon>Bacteria</taxon>
        <taxon>Bacillati</taxon>
        <taxon>Cyanobacteriota</taxon>
        <taxon>Cyanophyceae</taxon>
        <taxon>Leptolyngbyales</taxon>
        <taxon>Leptolyngbyaceae</taxon>
        <taxon>Romeriopsis</taxon>
        <taxon>Romeriopsis navalis</taxon>
    </lineage>
</organism>
<dbReference type="Proteomes" id="UP000625316">
    <property type="component" value="Unassembled WGS sequence"/>
</dbReference>
<proteinExistence type="predicted"/>
<reference evidence="1" key="1">
    <citation type="submission" date="2020-10" db="EMBL/GenBank/DDBJ databases">
        <authorList>
            <person name="Castelo-Branco R."/>
            <person name="Eusebio N."/>
            <person name="Adriana R."/>
            <person name="Vieira A."/>
            <person name="Brugerolle De Fraissinette N."/>
            <person name="Rezende De Castro R."/>
            <person name="Schneider M.P."/>
            <person name="Vasconcelos V."/>
            <person name="Leao P.N."/>
        </authorList>
    </citation>
    <scope>NUCLEOTIDE SEQUENCE</scope>
    <source>
        <strain evidence="1">LEGE 11480</strain>
    </source>
</reference>
<evidence type="ECO:0000313" key="2">
    <source>
        <dbReference type="Proteomes" id="UP000625316"/>
    </source>
</evidence>
<accession>A0A928VQG8</accession>
<dbReference type="Pfam" id="PF10722">
    <property type="entry name" value="YbjN"/>
    <property type="match status" value="1"/>
</dbReference>
<protein>
    <submittedName>
        <fullName evidence="1">YbjN domain-containing protein</fullName>
    </submittedName>
</protein>